<dbReference type="EMBL" id="MFUR01000006">
    <property type="protein sequence ID" value="OGI87005.1"/>
    <property type="molecule type" value="Genomic_DNA"/>
</dbReference>
<organism evidence="2 3">
    <name type="scientific">Candidatus Nomurabacteria bacterium RIFCSPLOWO2_01_FULL_36_16</name>
    <dbReference type="NCBI Taxonomy" id="1801767"/>
    <lineage>
        <taxon>Bacteria</taxon>
        <taxon>Candidatus Nomuraibacteriota</taxon>
    </lineage>
</organism>
<sequence length="107" mass="12700">MFKFSLKKLKKQKNFTKDQESFWLNINFYWEVAVFVMFVIITLSSFFGYYLFVKTNQKLVLETNDTNAQLNTIKKERIDKVLEYFSIKNKKSDQILNSPAPIVDPSL</sequence>
<proteinExistence type="predicted"/>
<protein>
    <submittedName>
        <fullName evidence="2">Uncharacterized protein</fullName>
    </submittedName>
</protein>
<dbReference type="AlphaFoldDB" id="A0A1F6WZ54"/>
<name>A0A1F6WZ54_9BACT</name>
<gene>
    <name evidence="2" type="ORF">A3A91_00755</name>
</gene>
<keyword evidence="1" id="KW-0812">Transmembrane</keyword>
<feature type="transmembrane region" description="Helical" evidence="1">
    <location>
        <begin position="28"/>
        <end position="52"/>
    </location>
</feature>
<comment type="caution">
    <text evidence="2">The sequence shown here is derived from an EMBL/GenBank/DDBJ whole genome shotgun (WGS) entry which is preliminary data.</text>
</comment>
<keyword evidence="1" id="KW-0472">Membrane</keyword>
<reference evidence="2 3" key="1">
    <citation type="journal article" date="2016" name="Nat. Commun.">
        <title>Thousands of microbial genomes shed light on interconnected biogeochemical processes in an aquifer system.</title>
        <authorList>
            <person name="Anantharaman K."/>
            <person name="Brown C.T."/>
            <person name="Hug L.A."/>
            <person name="Sharon I."/>
            <person name="Castelle C.J."/>
            <person name="Probst A.J."/>
            <person name="Thomas B.C."/>
            <person name="Singh A."/>
            <person name="Wilkins M.J."/>
            <person name="Karaoz U."/>
            <person name="Brodie E.L."/>
            <person name="Williams K.H."/>
            <person name="Hubbard S.S."/>
            <person name="Banfield J.F."/>
        </authorList>
    </citation>
    <scope>NUCLEOTIDE SEQUENCE [LARGE SCALE GENOMIC DNA]</scope>
</reference>
<dbReference type="Proteomes" id="UP000177001">
    <property type="component" value="Unassembled WGS sequence"/>
</dbReference>
<evidence type="ECO:0000256" key="1">
    <source>
        <dbReference type="SAM" id="Phobius"/>
    </source>
</evidence>
<evidence type="ECO:0000313" key="3">
    <source>
        <dbReference type="Proteomes" id="UP000177001"/>
    </source>
</evidence>
<evidence type="ECO:0000313" key="2">
    <source>
        <dbReference type="EMBL" id="OGI87005.1"/>
    </source>
</evidence>
<keyword evidence="1" id="KW-1133">Transmembrane helix</keyword>
<accession>A0A1F6WZ54</accession>